<keyword evidence="11" id="KW-0206">Cytoskeleton</keyword>
<evidence type="ECO:0000256" key="7">
    <source>
        <dbReference type="ARBA" id="ARBA00022553"/>
    </source>
</evidence>
<evidence type="ECO:0000313" key="15">
    <source>
        <dbReference type="EnsemblMetazoa" id="tetur01g14790.1"/>
    </source>
</evidence>
<organism evidence="15 16">
    <name type="scientific">Tetranychus urticae</name>
    <name type="common">Two-spotted spider mite</name>
    <dbReference type="NCBI Taxonomy" id="32264"/>
    <lineage>
        <taxon>Eukaryota</taxon>
        <taxon>Metazoa</taxon>
        <taxon>Ecdysozoa</taxon>
        <taxon>Arthropoda</taxon>
        <taxon>Chelicerata</taxon>
        <taxon>Arachnida</taxon>
        <taxon>Acari</taxon>
        <taxon>Acariformes</taxon>
        <taxon>Trombidiformes</taxon>
        <taxon>Prostigmata</taxon>
        <taxon>Eleutherengona</taxon>
        <taxon>Raphignathae</taxon>
        <taxon>Tetranychoidea</taxon>
        <taxon>Tetranychidae</taxon>
        <taxon>Tetranychus</taxon>
    </lineage>
</organism>
<name>T1JTN6_TETUR</name>
<dbReference type="PANTHER" id="PTHR13034">
    <property type="entry name" value="DYNACTIN P62 SUBUNIT"/>
    <property type="match status" value="1"/>
</dbReference>
<evidence type="ECO:0000256" key="13">
    <source>
        <dbReference type="ARBA" id="ARBA00034864"/>
    </source>
</evidence>
<proteinExistence type="inferred from homology"/>
<comment type="subcellular location">
    <subcellularLocation>
        <location evidence="3">Cytoplasm</location>
        <location evidence="3">Cell cortex</location>
    </subcellularLocation>
    <subcellularLocation>
        <location evidence="1">Cytoplasm</location>
        <location evidence="1">Cytoskeleton</location>
        <location evidence="1">Microtubule organizing center</location>
        <location evidence="1">Centrosome</location>
    </subcellularLocation>
    <subcellularLocation>
        <location evidence="2">Cytoplasm</location>
        <location evidence="2">Cytoskeleton</location>
        <location evidence="2">Stress fiber</location>
    </subcellularLocation>
    <subcellularLocation>
        <location evidence="4">Cytoplasm</location>
        <location evidence="4">Myofibril</location>
    </subcellularLocation>
</comment>
<dbReference type="EnsemblMetazoa" id="tetur01g14790.1">
    <property type="protein sequence ID" value="tetur01g14790.1"/>
    <property type="gene ID" value="tetur01g14790"/>
</dbReference>
<evidence type="ECO:0000256" key="12">
    <source>
        <dbReference type="ARBA" id="ARBA00034776"/>
    </source>
</evidence>
<comment type="similarity">
    <text evidence="12">Belongs to the dynactin subunit 4 family.</text>
</comment>
<keyword evidence="8" id="KW-0832">Ubl conjugation</keyword>
<evidence type="ECO:0000256" key="8">
    <source>
        <dbReference type="ARBA" id="ARBA00022843"/>
    </source>
</evidence>
<accession>T1JTN6</accession>
<evidence type="ECO:0000256" key="4">
    <source>
        <dbReference type="ARBA" id="ARBA00004657"/>
    </source>
</evidence>
<dbReference type="GO" id="GO:0030016">
    <property type="term" value="C:myofibril"/>
    <property type="evidence" value="ECO:0007669"/>
    <property type="project" value="UniProtKB-SubCell"/>
</dbReference>
<dbReference type="GO" id="GO:0005813">
    <property type="term" value="C:centrosome"/>
    <property type="evidence" value="ECO:0007669"/>
    <property type="project" value="UniProtKB-SubCell"/>
</dbReference>
<keyword evidence="6" id="KW-1017">Isopeptide bond</keyword>
<comment type="subunit">
    <text evidence="14">Subunit of dynactin, a multiprotein complex part of a tripartite complex with dynein and a adapter, such as BICDL1, BICD2 or HOOK3. The dynactin complex is built around ACTR1A/ACTB filament and consists of an actin-related filament composed of a shoulder domain, a pointed end and a barbed end. Its length is defined by its flexible shoulder domain. The soulder is composed of 2 DCTN1 subunits, 4 DCTN2 and 2 DCTN3. The 4 DCNT2 (via N-terminus) bind the ACTR1A filament and act as molecular rulers to determine the length. The pointed end is important for binding dynein-dynactin cargo adapters. Consists of 4 subunits: ACTR10, DCNT4, DCTN5 and DCTN6. The barbed end is composed of a CAPZA1:CAPZB heterodimers, which binds ACTR1A/ACTB filament and dynactin and stabilizes dynactin. Interacts with ATP7B, but not ATP7A, in a copper-dependent manner. Interacts with ANK2; this interaction is required for localization at costameres. Interacts with N4BP2L1.</text>
</comment>
<dbReference type="Proteomes" id="UP000015104">
    <property type="component" value="Unassembled WGS sequence"/>
</dbReference>
<dbReference type="KEGG" id="tut:107368427"/>
<dbReference type="EMBL" id="CAEY01000481">
    <property type="status" value="NOT_ANNOTATED_CDS"/>
    <property type="molecule type" value="Genomic_DNA"/>
</dbReference>
<dbReference type="OMA" id="KIYFCRH"/>
<reference evidence="16" key="1">
    <citation type="submission" date="2011-08" db="EMBL/GenBank/DDBJ databases">
        <authorList>
            <person name="Rombauts S."/>
        </authorList>
    </citation>
    <scope>NUCLEOTIDE SEQUENCE</scope>
    <source>
        <strain evidence="16">London</strain>
    </source>
</reference>
<evidence type="ECO:0000256" key="1">
    <source>
        <dbReference type="ARBA" id="ARBA00004300"/>
    </source>
</evidence>
<keyword evidence="10" id="KW-0175">Coiled coil</keyword>
<evidence type="ECO:0000256" key="10">
    <source>
        <dbReference type="ARBA" id="ARBA00023054"/>
    </source>
</evidence>
<dbReference type="eggNOG" id="KOG3896">
    <property type="taxonomic scope" value="Eukaryota"/>
</dbReference>
<reference evidence="15" key="2">
    <citation type="submission" date="2015-06" db="UniProtKB">
        <authorList>
            <consortium name="EnsemblMetazoa"/>
        </authorList>
    </citation>
    <scope>IDENTIFICATION</scope>
</reference>
<protein>
    <recommendedName>
        <fullName evidence="13">Dynactin subunit 4</fullName>
    </recommendedName>
</protein>
<gene>
    <name evidence="15" type="primary">107368427</name>
</gene>
<evidence type="ECO:0000256" key="9">
    <source>
        <dbReference type="ARBA" id="ARBA00022990"/>
    </source>
</evidence>
<dbReference type="GO" id="GO:0005938">
    <property type="term" value="C:cell cortex"/>
    <property type="evidence" value="ECO:0007669"/>
    <property type="project" value="UniProtKB-SubCell"/>
</dbReference>
<dbReference type="AlphaFoldDB" id="T1JTN6"/>
<keyword evidence="9" id="KW-0007">Acetylation</keyword>
<dbReference type="STRING" id="32264.T1JTN6"/>
<keyword evidence="7" id="KW-0597">Phosphoprotein</keyword>
<evidence type="ECO:0000256" key="11">
    <source>
        <dbReference type="ARBA" id="ARBA00023212"/>
    </source>
</evidence>
<dbReference type="HOGENOM" id="CLU_030384_0_0_1"/>
<dbReference type="Pfam" id="PF05502">
    <property type="entry name" value="Dynactin_p62"/>
    <property type="match status" value="2"/>
</dbReference>
<keyword evidence="16" id="KW-1185">Reference proteome</keyword>
<dbReference type="PANTHER" id="PTHR13034:SF2">
    <property type="entry name" value="DYNACTIN SUBUNIT 4"/>
    <property type="match status" value="1"/>
</dbReference>
<evidence type="ECO:0000313" key="16">
    <source>
        <dbReference type="Proteomes" id="UP000015104"/>
    </source>
</evidence>
<dbReference type="GO" id="GO:0005869">
    <property type="term" value="C:dynactin complex"/>
    <property type="evidence" value="ECO:0007669"/>
    <property type="project" value="InterPro"/>
</dbReference>
<sequence length="470" mass="53820">MDVINEIFATNKVLYQCACGHCKPLTHIYFCRYCLKMRCKDCVYHEVDSQYCQHCLEYIPTIDAKLKKNKCASCFQCPNCMHTLTPRTFLASVPSETDPNGMTTRKAQFLLCSYCKWSSKDVGIPDQFIGSGGWPEIEAPNRKRVEGLVDHYRVIAQRERMEKEKKRINPRPGHAIHLLDKYGISASLSAKLTESLRTKAYSGRISSNYLSASKSLTDIKLEPSLATDDVEPLDVDTFYNKDLIESEISSIEQRLMQVEMQPNTVSQFYPISKMLYVKRSLRCKECDHNIIKPEYNSSSIKFKIQLSAFYDIPEVKIASTPKLIPHKESMVELTFKNPYQYGMHVCLQPLKDEEMDESITGKIILPKAEFILECKDDTLEPELDSTQKTRYNDDPQLITFRRGNKIGLRLTVIPEIDSGRCRVCFRLRHDFVNSVVQNKSTGGSEPQVSWISHKIYVDLGPVIESKESIA</sequence>
<evidence type="ECO:0000256" key="3">
    <source>
        <dbReference type="ARBA" id="ARBA00004544"/>
    </source>
</evidence>
<keyword evidence="5" id="KW-0963">Cytoplasm</keyword>
<evidence type="ECO:0000256" key="5">
    <source>
        <dbReference type="ARBA" id="ARBA00022490"/>
    </source>
</evidence>
<dbReference type="OrthoDB" id="283815at2759"/>
<dbReference type="InterPro" id="IPR008603">
    <property type="entry name" value="DCTN4"/>
</dbReference>
<evidence type="ECO:0000256" key="2">
    <source>
        <dbReference type="ARBA" id="ARBA00004529"/>
    </source>
</evidence>
<evidence type="ECO:0000256" key="14">
    <source>
        <dbReference type="ARBA" id="ARBA00093507"/>
    </source>
</evidence>
<dbReference type="GO" id="GO:0001725">
    <property type="term" value="C:stress fiber"/>
    <property type="evidence" value="ECO:0007669"/>
    <property type="project" value="UniProtKB-SubCell"/>
</dbReference>
<evidence type="ECO:0000256" key="6">
    <source>
        <dbReference type="ARBA" id="ARBA00022499"/>
    </source>
</evidence>